<feature type="compositionally biased region" description="Basic and acidic residues" evidence="1">
    <location>
        <begin position="1"/>
        <end position="17"/>
    </location>
</feature>
<accession>A0A1L8RFV3</accession>
<dbReference type="EMBL" id="JXKH01000004">
    <property type="protein sequence ID" value="OJG18638.1"/>
    <property type="molecule type" value="Genomic_DNA"/>
</dbReference>
<comment type="caution">
    <text evidence="2">The sequence shown here is derived from an EMBL/GenBank/DDBJ whole genome shotgun (WGS) entry which is preliminary data.</text>
</comment>
<organism evidence="2 3">
    <name type="scientific">Enterococcus canis</name>
    <dbReference type="NCBI Taxonomy" id="214095"/>
    <lineage>
        <taxon>Bacteria</taxon>
        <taxon>Bacillati</taxon>
        <taxon>Bacillota</taxon>
        <taxon>Bacilli</taxon>
        <taxon>Lactobacillales</taxon>
        <taxon>Enterococcaceae</taxon>
        <taxon>Enterococcus</taxon>
    </lineage>
</organism>
<evidence type="ECO:0000313" key="3">
    <source>
        <dbReference type="Proteomes" id="UP000181884"/>
    </source>
</evidence>
<proteinExistence type="predicted"/>
<dbReference type="Proteomes" id="UP000181884">
    <property type="component" value="Unassembled WGS sequence"/>
</dbReference>
<sequence length="42" mass="4707">MQAIKWRYELKQPRVNEGRAGTSDTNEATDTSGGEGKIRLNQ</sequence>
<gene>
    <name evidence="2" type="ORF">RU97_GL002035</name>
</gene>
<reference evidence="2 3" key="1">
    <citation type="submission" date="2014-12" db="EMBL/GenBank/DDBJ databases">
        <title>Draft genome sequences of 29 type strains of Enterococci.</title>
        <authorList>
            <person name="Zhong Z."/>
            <person name="Sun Z."/>
            <person name="Liu W."/>
            <person name="Zhang W."/>
            <person name="Zhang H."/>
        </authorList>
    </citation>
    <scope>NUCLEOTIDE SEQUENCE [LARGE SCALE GENOMIC DNA]</scope>
    <source>
        <strain evidence="2 3">DSM 17029</strain>
    </source>
</reference>
<feature type="compositionally biased region" description="Polar residues" evidence="1">
    <location>
        <begin position="22"/>
        <end position="32"/>
    </location>
</feature>
<evidence type="ECO:0000256" key="1">
    <source>
        <dbReference type="SAM" id="MobiDB-lite"/>
    </source>
</evidence>
<feature type="region of interest" description="Disordered" evidence="1">
    <location>
        <begin position="1"/>
        <end position="42"/>
    </location>
</feature>
<name>A0A1L8RFV3_9ENTE</name>
<protein>
    <submittedName>
        <fullName evidence="2">Uncharacterized protein</fullName>
    </submittedName>
</protein>
<evidence type="ECO:0000313" key="2">
    <source>
        <dbReference type="EMBL" id="OJG18638.1"/>
    </source>
</evidence>
<keyword evidence="3" id="KW-1185">Reference proteome</keyword>
<dbReference type="AlphaFoldDB" id="A0A1L8RFV3"/>